<dbReference type="PIRSF" id="PIRSF003085">
    <property type="entry name" value="CMAS"/>
    <property type="match status" value="1"/>
</dbReference>
<organism evidence="7 8">
    <name type="scientific">Hypocrea jecorina (strain ATCC 56765 / BCRC 32924 / NRRL 11460 / Rut C-30)</name>
    <name type="common">Trichoderma reesei</name>
    <dbReference type="NCBI Taxonomy" id="1344414"/>
    <lineage>
        <taxon>Eukaryota</taxon>
        <taxon>Fungi</taxon>
        <taxon>Dikarya</taxon>
        <taxon>Ascomycota</taxon>
        <taxon>Pezizomycotina</taxon>
        <taxon>Sordariomycetes</taxon>
        <taxon>Hypocreomycetidae</taxon>
        <taxon>Hypocreales</taxon>
        <taxon>Hypocreaceae</taxon>
        <taxon>Trichoderma</taxon>
    </lineage>
</organism>
<dbReference type="EMBL" id="KI911164">
    <property type="protein sequence ID" value="ETR98233.1"/>
    <property type="molecule type" value="Genomic_DNA"/>
</dbReference>
<evidence type="ECO:0000256" key="3">
    <source>
        <dbReference type="ARBA" id="ARBA00022679"/>
    </source>
</evidence>
<keyword evidence="4" id="KW-0949">S-adenosyl-L-methionine</keyword>
<comment type="similarity">
    <text evidence="1">Belongs to the CFA/CMAS family.</text>
</comment>
<reference evidence="8" key="1">
    <citation type="journal article" date="2013" name="Ind. Biotechnol.">
        <title>Comparative genomics analysis of Trichoderma reesei strains.</title>
        <authorList>
            <person name="Koike H."/>
            <person name="Aerts A."/>
            <person name="LaButti K."/>
            <person name="Grigoriev I.V."/>
            <person name="Baker S.E."/>
        </authorList>
    </citation>
    <scope>NUCLEOTIDE SEQUENCE [LARGE SCALE GENOMIC DNA]</scope>
    <source>
        <strain evidence="8">ATCC 56765 / BCRC 32924 / NRRL 11460 / Rut C-30</strain>
    </source>
</reference>
<dbReference type="HOGENOM" id="CLU_026434_0_0_1"/>
<dbReference type="SMART" id="SM00828">
    <property type="entry name" value="PKS_MT"/>
    <property type="match status" value="1"/>
</dbReference>
<evidence type="ECO:0000259" key="6">
    <source>
        <dbReference type="SMART" id="SM00828"/>
    </source>
</evidence>
<dbReference type="OrthoDB" id="8300214at2759"/>
<dbReference type="GO" id="GO:0008168">
    <property type="term" value="F:methyltransferase activity"/>
    <property type="evidence" value="ECO:0007669"/>
    <property type="project" value="UniProtKB-KW"/>
</dbReference>
<dbReference type="SUPFAM" id="SSF53335">
    <property type="entry name" value="S-adenosyl-L-methionine-dependent methyltransferases"/>
    <property type="match status" value="1"/>
</dbReference>
<dbReference type="GO" id="GO:0032259">
    <property type="term" value="P:methylation"/>
    <property type="evidence" value="ECO:0007669"/>
    <property type="project" value="UniProtKB-KW"/>
</dbReference>
<accession>A0A024RYR4</accession>
<protein>
    <submittedName>
        <fullName evidence="7">Putative methyltransferase</fullName>
    </submittedName>
</protein>
<evidence type="ECO:0000256" key="2">
    <source>
        <dbReference type="ARBA" id="ARBA00022603"/>
    </source>
</evidence>
<dbReference type="Gene3D" id="3.40.50.150">
    <property type="entry name" value="Vaccinia Virus protein VP39"/>
    <property type="match status" value="1"/>
</dbReference>
<sequence>MAETWIQSTARNLVFQILKRIEHGRLTISTKYENGKNESLSFGGDGADSEAEIVVIVKNPQVFVRLCQAFDLGLSESYMVQDVECDNLIGLFTLYVKNQRVLGASGGNFLYSMIPRAAHYLSPSNDTTNALKNASFHYDTSNNHFAGFLSPDMNYSSALWSGEPGESLEAAQRRKIQNILDKAEIASGHHVLDIGCGWGDLAIKAVQQTGCRVTGLTLSKEQKSLAEERIMAAGLQDKITILLCDYRKAPVPEGGYDRVISIEMLEHVGDKYMNKYFQHISNYLKPKGGRMVVQGITKINSYTSTGETVDNFIDRYIFPGGYLPNINQLLASIHNGSRGGLEVESVQSIGPHYIRTLQCWRENFDTNWETIRADFVSKNPSATDFTIEAYRRQWMYYFQYCEAGFRARILGDYVISAIRTPWPEIPANVPH</sequence>
<evidence type="ECO:0000256" key="1">
    <source>
        <dbReference type="ARBA" id="ARBA00010815"/>
    </source>
</evidence>
<keyword evidence="2 7" id="KW-0489">Methyltransferase</keyword>
<name>A0A024RYR4_HYPJR</name>
<evidence type="ECO:0000256" key="5">
    <source>
        <dbReference type="ARBA" id="ARBA00023098"/>
    </source>
</evidence>
<evidence type="ECO:0000313" key="8">
    <source>
        <dbReference type="Proteomes" id="UP000024376"/>
    </source>
</evidence>
<evidence type="ECO:0000256" key="4">
    <source>
        <dbReference type="ARBA" id="ARBA00022691"/>
    </source>
</evidence>
<dbReference type="CDD" id="cd02440">
    <property type="entry name" value="AdoMet_MTases"/>
    <property type="match status" value="1"/>
</dbReference>
<dbReference type="AlphaFoldDB" id="A0A024RYR4"/>
<dbReference type="KEGG" id="trr:M419DRAFT_138970"/>
<evidence type="ECO:0000313" key="7">
    <source>
        <dbReference type="EMBL" id="ETR98233.1"/>
    </source>
</evidence>
<dbReference type="InterPro" id="IPR050723">
    <property type="entry name" value="CFA/CMAS"/>
</dbReference>
<dbReference type="GO" id="GO:0008610">
    <property type="term" value="P:lipid biosynthetic process"/>
    <property type="evidence" value="ECO:0007669"/>
    <property type="project" value="InterPro"/>
</dbReference>
<keyword evidence="3 7" id="KW-0808">Transferase</keyword>
<keyword evidence="5" id="KW-0443">Lipid metabolism</keyword>
<gene>
    <name evidence="7" type="ORF">M419DRAFT_138970</name>
</gene>
<dbReference type="InterPro" id="IPR003333">
    <property type="entry name" value="CMAS"/>
</dbReference>
<dbReference type="InterPro" id="IPR029063">
    <property type="entry name" value="SAM-dependent_MTases_sf"/>
</dbReference>
<dbReference type="InterPro" id="IPR020803">
    <property type="entry name" value="MeTfrase_dom"/>
</dbReference>
<dbReference type="PANTHER" id="PTHR43667">
    <property type="entry name" value="CYCLOPROPANE-FATTY-ACYL-PHOSPHOLIPID SYNTHASE"/>
    <property type="match status" value="1"/>
</dbReference>
<dbReference type="Pfam" id="PF02353">
    <property type="entry name" value="CMAS"/>
    <property type="match status" value="1"/>
</dbReference>
<dbReference type="Proteomes" id="UP000024376">
    <property type="component" value="Unassembled WGS sequence"/>
</dbReference>
<feature type="domain" description="Polyketide synthase-like methyltransferase" evidence="6">
    <location>
        <begin position="159"/>
        <end position="366"/>
    </location>
</feature>
<dbReference type="PANTHER" id="PTHR43667:SF2">
    <property type="entry name" value="FATTY ACID C-METHYL TRANSFERASE"/>
    <property type="match status" value="1"/>
</dbReference>
<proteinExistence type="inferred from homology"/>